<proteinExistence type="inferred from homology"/>
<feature type="region of interest" description="Disordered" evidence="8">
    <location>
        <begin position="313"/>
        <end position="463"/>
    </location>
</feature>
<keyword evidence="3 5" id="KW-0342">GTP-binding</keyword>
<dbReference type="InterPro" id="IPR003008">
    <property type="entry name" value="Tubulin_FtsZ_GTPase"/>
</dbReference>
<evidence type="ECO:0000256" key="2">
    <source>
        <dbReference type="ARBA" id="ARBA00022741"/>
    </source>
</evidence>
<keyword evidence="4 5" id="KW-0717">Septation</keyword>
<comment type="subcellular location">
    <subcellularLocation>
        <location evidence="5">Cytoplasm</location>
    </subcellularLocation>
    <text evidence="5">Assembles at midcell at the inner surface of the cytoplasmic membrane.</text>
</comment>
<evidence type="ECO:0000256" key="6">
    <source>
        <dbReference type="NCBIfam" id="TIGR00065"/>
    </source>
</evidence>
<dbReference type="PRINTS" id="PR00423">
    <property type="entry name" value="CELLDVISFTSZ"/>
</dbReference>
<dbReference type="Gene3D" id="3.40.50.1440">
    <property type="entry name" value="Tubulin/FtsZ, GTPase domain"/>
    <property type="match status" value="1"/>
</dbReference>
<keyword evidence="5 7" id="KW-0132">Cell division</keyword>
<dbReference type="EMBL" id="JBHSIS010000010">
    <property type="protein sequence ID" value="MFC4856249.1"/>
    <property type="molecule type" value="Genomic_DNA"/>
</dbReference>
<feature type="binding site" evidence="5">
    <location>
        <position position="136"/>
    </location>
    <ligand>
        <name>GTP</name>
        <dbReference type="ChEBI" id="CHEBI:37565"/>
    </ligand>
</feature>
<feature type="binding site" evidence="5">
    <location>
        <position position="140"/>
    </location>
    <ligand>
        <name>GTP</name>
        <dbReference type="ChEBI" id="CHEBI:37565"/>
    </ligand>
</feature>
<feature type="binding site" evidence="5">
    <location>
        <begin position="105"/>
        <end position="107"/>
    </location>
    <ligand>
        <name>GTP</name>
        <dbReference type="ChEBI" id="CHEBI:37565"/>
    </ligand>
</feature>
<dbReference type="RefSeq" id="WP_378058231.1">
    <property type="nucleotide sequence ID" value="NZ_JBHSIS010000010.1"/>
</dbReference>
<dbReference type="SUPFAM" id="SSF55307">
    <property type="entry name" value="Tubulin C-terminal domain-like"/>
    <property type="match status" value="1"/>
</dbReference>
<evidence type="ECO:0000256" key="4">
    <source>
        <dbReference type="ARBA" id="ARBA00023210"/>
    </source>
</evidence>
<dbReference type="InterPro" id="IPR037103">
    <property type="entry name" value="Tubulin/FtsZ-like_C"/>
</dbReference>
<feature type="domain" description="Tubulin/FtsZ GTPase" evidence="9">
    <location>
        <begin position="10"/>
        <end position="202"/>
    </location>
</feature>
<comment type="function">
    <text evidence="5 7">Essential cell division protein that forms a contractile ring structure (Z ring) at the future cell division site. The regulation of the ring assembly controls the timing and the location of cell division. One of the functions of the FtsZ ring is to recruit other cell division proteins to the septum to produce a new cell wall between the dividing cells. Binds GTP and shows GTPase activity.</text>
</comment>
<keyword evidence="2 5" id="KW-0547">Nucleotide-binding</keyword>
<feature type="binding site" evidence="5">
    <location>
        <begin position="18"/>
        <end position="22"/>
    </location>
    <ligand>
        <name>GTP</name>
        <dbReference type="ChEBI" id="CHEBI:37565"/>
    </ligand>
</feature>
<dbReference type="InterPro" id="IPR045061">
    <property type="entry name" value="FtsZ/CetZ"/>
</dbReference>
<accession>A0ABV9S618</accession>
<dbReference type="Pfam" id="PF00091">
    <property type="entry name" value="Tubulin"/>
    <property type="match status" value="1"/>
</dbReference>
<evidence type="ECO:0000256" key="5">
    <source>
        <dbReference type="HAMAP-Rule" id="MF_00909"/>
    </source>
</evidence>
<comment type="caution">
    <text evidence="11">The sequence shown here is derived from an EMBL/GenBank/DDBJ whole genome shotgun (WGS) entry which is preliminary data.</text>
</comment>
<dbReference type="PANTHER" id="PTHR30314">
    <property type="entry name" value="CELL DIVISION PROTEIN FTSZ-RELATED"/>
    <property type="match status" value="1"/>
</dbReference>
<keyword evidence="12" id="KW-1185">Reference proteome</keyword>
<evidence type="ECO:0000256" key="1">
    <source>
        <dbReference type="ARBA" id="ARBA00009690"/>
    </source>
</evidence>
<keyword evidence="5 7" id="KW-0131">Cell cycle</keyword>
<dbReference type="NCBIfam" id="TIGR00065">
    <property type="entry name" value="ftsZ"/>
    <property type="match status" value="1"/>
</dbReference>
<dbReference type="InterPro" id="IPR008280">
    <property type="entry name" value="Tub_FtsZ_C"/>
</dbReference>
<dbReference type="CDD" id="cd02201">
    <property type="entry name" value="FtsZ_type1"/>
    <property type="match status" value="1"/>
</dbReference>
<feature type="compositionally biased region" description="Low complexity" evidence="8">
    <location>
        <begin position="369"/>
        <end position="401"/>
    </location>
</feature>
<dbReference type="Gene3D" id="3.30.1330.20">
    <property type="entry name" value="Tubulin/FtsZ, C-terminal domain"/>
    <property type="match status" value="1"/>
</dbReference>
<organism evidence="11 12">
    <name type="scientific">Actinophytocola glycyrrhizae</name>
    <dbReference type="NCBI Taxonomy" id="2044873"/>
    <lineage>
        <taxon>Bacteria</taxon>
        <taxon>Bacillati</taxon>
        <taxon>Actinomycetota</taxon>
        <taxon>Actinomycetes</taxon>
        <taxon>Pseudonocardiales</taxon>
        <taxon>Pseudonocardiaceae</taxon>
    </lineage>
</organism>
<evidence type="ECO:0000259" key="9">
    <source>
        <dbReference type="SMART" id="SM00864"/>
    </source>
</evidence>
<reference evidence="12" key="1">
    <citation type="journal article" date="2019" name="Int. J. Syst. Evol. Microbiol.">
        <title>The Global Catalogue of Microorganisms (GCM) 10K type strain sequencing project: providing services to taxonomists for standard genome sequencing and annotation.</title>
        <authorList>
            <consortium name="The Broad Institute Genomics Platform"/>
            <consortium name="The Broad Institute Genome Sequencing Center for Infectious Disease"/>
            <person name="Wu L."/>
            <person name="Ma J."/>
        </authorList>
    </citation>
    <scope>NUCLEOTIDE SEQUENCE [LARGE SCALE GENOMIC DNA]</scope>
    <source>
        <strain evidence="12">ZS-22-S1</strain>
    </source>
</reference>
<dbReference type="SMART" id="SM00865">
    <property type="entry name" value="Tubulin_C"/>
    <property type="match status" value="1"/>
</dbReference>
<gene>
    <name evidence="5 11" type="primary">ftsZ</name>
    <name evidence="11" type="ORF">ACFPCV_22325</name>
</gene>
<dbReference type="PROSITE" id="PS01134">
    <property type="entry name" value="FTSZ_1"/>
    <property type="match status" value="1"/>
</dbReference>
<dbReference type="InterPro" id="IPR020805">
    <property type="entry name" value="Cell_div_FtsZ_CS"/>
</dbReference>
<feature type="binding site" evidence="5">
    <location>
        <position position="184"/>
    </location>
    <ligand>
        <name>GTP</name>
        <dbReference type="ChEBI" id="CHEBI:37565"/>
    </ligand>
</feature>
<evidence type="ECO:0000313" key="11">
    <source>
        <dbReference type="EMBL" id="MFC4856249.1"/>
    </source>
</evidence>
<evidence type="ECO:0000259" key="10">
    <source>
        <dbReference type="SMART" id="SM00865"/>
    </source>
</evidence>
<dbReference type="HAMAP" id="MF_00909">
    <property type="entry name" value="FtsZ"/>
    <property type="match status" value="1"/>
</dbReference>
<sequence>MTPPHNYLAVIKVVGIGGGGVNAVNRMIEVGLKGVEFIAVNTDAQALLMSDADVKLDIGRELTRGLGAGANPEVGHKAAEDHREEIEEVLKGADMVFVTAGEGGGTGTGGAPVVASIARKLGALTIGVVTRPFAFEGKRRAKQAEDGITELRNECDTLIVIPNDRLLQLGDVGVSLMDAFRSADEVLLSGVQGITDLITTPGLINLDFADVKSVMSGAGSALMGIGSARGEGRAVQAAQKAINSPLLEASMDGAHGVLLAIAGGSDLGLFEINESASLVQEAAHPEANIIFGTVIDDSLGDEVRVTVIAAGFDSGTPTHKKLDPTMVGSRTTGTASAQSGEVTRPAPERQEPQEQQQRQQPTPAPTPQPQQHHTQQQYPGQQNNPPQAGATSGDPASSTPQTAPPPRQAAVGYSNPMGSAGVPPTASPRPRATGTTGSLPPRAVPVTDEPDDDGVDVPPFMRR</sequence>
<dbReference type="InterPro" id="IPR024757">
    <property type="entry name" value="FtsZ_C"/>
</dbReference>
<name>A0ABV9S618_9PSEU</name>
<evidence type="ECO:0000313" key="12">
    <source>
        <dbReference type="Proteomes" id="UP001595859"/>
    </source>
</evidence>
<dbReference type="Proteomes" id="UP001595859">
    <property type="component" value="Unassembled WGS sequence"/>
</dbReference>
<dbReference type="SMART" id="SM00864">
    <property type="entry name" value="Tubulin"/>
    <property type="match status" value="1"/>
</dbReference>
<dbReference type="InterPro" id="IPR000158">
    <property type="entry name" value="Cell_div_FtsZ"/>
</dbReference>
<dbReference type="SUPFAM" id="SSF52490">
    <property type="entry name" value="Tubulin nucleotide-binding domain-like"/>
    <property type="match status" value="1"/>
</dbReference>
<dbReference type="Pfam" id="PF12327">
    <property type="entry name" value="FtsZ_C"/>
    <property type="match status" value="1"/>
</dbReference>
<comment type="similarity">
    <text evidence="1 5 7">Belongs to the FtsZ family.</text>
</comment>
<comment type="subunit">
    <text evidence="5">Homodimer. Polymerizes to form a dynamic ring structure in a strictly GTP-dependent manner. Interacts directly with several other division proteins.</text>
</comment>
<evidence type="ECO:0000256" key="8">
    <source>
        <dbReference type="SAM" id="MobiDB-lite"/>
    </source>
</evidence>
<dbReference type="PANTHER" id="PTHR30314:SF3">
    <property type="entry name" value="MITOCHONDRIAL DIVISION PROTEIN FSZA"/>
    <property type="match status" value="1"/>
</dbReference>
<keyword evidence="5" id="KW-0963">Cytoplasm</keyword>
<dbReference type="GO" id="GO:0051301">
    <property type="term" value="P:cell division"/>
    <property type="evidence" value="ECO:0007669"/>
    <property type="project" value="UniProtKB-KW"/>
</dbReference>
<dbReference type="InterPro" id="IPR018316">
    <property type="entry name" value="Tubulin/FtsZ_2-layer-sand-dom"/>
</dbReference>
<feature type="domain" description="Tubulin/FtsZ 2-layer sandwich" evidence="10">
    <location>
        <begin position="204"/>
        <end position="321"/>
    </location>
</feature>
<evidence type="ECO:0000256" key="7">
    <source>
        <dbReference type="RuleBase" id="RU000631"/>
    </source>
</evidence>
<evidence type="ECO:0000256" key="3">
    <source>
        <dbReference type="ARBA" id="ARBA00023134"/>
    </source>
</evidence>
<feature type="compositionally biased region" description="Polar residues" evidence="8">
    <location>
        <begin position="328"/>
        <end position="341"/>
    </location>
</feature>
<protein>
    <recommendedName>
        <fullName evidence="5 6">Cell division protein FtsZ</fullName>
    </recommendedName>
</protein>
<dbReference type="InterPro" id="IPR036525">
    <property type="entry name" value="Tubulin/FtsZ_GTPase_sf"/>
</dbReference>
<dbReference type="PROSITE" id="PS01135">
    <property type="entry name" value="FTSZ_2"/>
    <property type="match status" value="1"/>
</dbReference>